<gene>
    <name evidence="1" type="ORF">QLH52_17330</name>
</gene>
<sequence length="55" mass="6240">MPVLIDEVILDVQDGVTEAAEQQPAAQQTPLSPAEIELTQMLELIRQRQERLRID</sequence>
<proteinExistence type="predicted"/>
<reference evidence="1 2" key="1">
    <citation type="submission" date="2023-11" db="EMBL/GenBank/DDBJ databases">
        <authorList>
            <person name="Ouyang M.-Y."/>
        </authorList>
    </citation>
    <scope>NUCLEOTIDE SEQUENCE [LARGE SCALE GENOMIC DNA]</scope>
    <source>
        <strain evidence="1 2">OY6</strain>
    </source>
</reference>
<name>A0ABU4UHW5_9GAMM</name>
<evidence type="ECO:0000313" key="2">
    <source>
        <dbReference type="Proteomes" id="UP001284537"/>
    </source>
</evidence>
<accession>A0ABU4UHW5</accession>
<protein>
    <submittedName>
        <fullName evidence="1">Uncharacterized protein</fullName>
    </submittedName>
</protein>
<evidence type="ECO:0000313" key="1">
    <source>
        <dbReference type="EMBL" id="MDX8129065.1"/>
    </source>
</evidence>
<organism evidence="1 2">
    <name type="scientific">Methylomonas defluvii</name>
    <dbReference type="NCBI Taxonomy" id="3045149"/>
    <lineage>
        <taxon>Bacteria</taxon>
        <taxon>Pseudomonadati</taxon>
        <taxon>Pseudomonadota</taxon>
        <taxon>Gammaproteobacteria</taxon>
        <taxon>Methylococcales</taxon>
        <taxon>Methylococcaceae</taxon>
        <taxon>Methylomonas</taxon>
    </lineage>
</organism>
<dbReference type="RefSeq" id="WP_171697448.1">
    <property type="nucleotide sequence ID" value="NZ_JAXARY010000017.1"/>
</dbReference>
<dbReference type="Proteomes" id="UP001284537">
    <property type="component" value="Unassembled WGS sequence"/>
</dbReference>
<dbReference type="EMBL" id="JAXARY010000017">
    <property type="protein sequence ID" value="MDX8129065.1"/>
    <property type="molecule type" value="Genomic_DNA"/>
</dbReference>
<keyword evidence="2" id="KW-1185">Reference proteome</keyword>
<comment type="caution">
    <text evidence="1">The sequence shown here is derived from an EMBL/GenBank/DDBJ whole genome shotgun (WGS) entry which is preliminary data.</text>
</comment>